<feature type="domain" description="BACK" evidence="4">
    <location>
        <begin position="2"/>
        <end position="55"/>
    </location>
</feature>
<dbReference type="PANTHER" id="PTHR46336">
    <property type="entry name" value="OS02G0260700 PROTEIN"/>
    <property type="match status" value="1"/>
</dbReference>
<name>A0A392PCH3_9FABA</name>
<evidence type="ECO:0000256" key="3">
    <source>
        <dbReference type="ARBA" id="ARBA00022786"/>
    </source>
</evidence>
<comment type="function">
    <text evidence="1">May act as a substrate-specific adapter of an E3 ubiquitin-protein ligase complex (CUL3-RBX1-BTB) which mediates the ubiquitination and subsequent proteasomal degradation of target proteins.</text>
</comment>
<protein>
    <submittedName>
        <fullName evidence="5">Kelch-like protein</fullName>
    </submittedName>
</protein>
<dbReference type="EMBL" id="LXQA010071016">
    <property type="protein sequence ID" value="MCI08996.1"/>
    <property type="molecule type" value="Genomic_DNA"/>
</dbReference>
<dbReference type="Proteomes" id="UP000265520">
    <property type="component" value="Unassembled WGS sequence"/>
</dbReference>
<reference evidence="5 6" key="1">
    <citation type="journal article" date="2018" name="Front. Plant Sci.">
        <title>Red Clover (Trifolium pratense) and Zigzag Clover (T. medium) - A Picture of Genomic Similarities and Differences.</title>
        <authorList>
            <person name="Dluhosova J."/>
            <person name="Istvanek J."/>
            <person name="Nedelnik J."/>
            <person name="Repkova J."/>
        </authorList>
    </citation>
    <scope>NUCLEOTIDE SEQUENCE [LARGE SCALE GENOMIC DNA]</scope>
    <source>
        <strain evidence="6">cv. 10/8</strain>
        <tissue evidence="5">Leaf</tissue>
    </source>
</reference>
<dbReference type="GO" id="GO:0010114">
    <property type="term" value="P:response to red light"/>
    <property type="evidence" value="ECO:0007669"/>
    <property type="project" value="TreeGrafter"/>
</dbReference>
<dbReference type="Pfam" id="PF07707">
    <property type="entry name" value="BACK"/>
    <property type="match status" value="1"/>
</dbReference>
<evidence type="ECO:0000313" key="6">
    <source>
        <dbReference type="Proteomes" id="UP000265520"/>
    </source>
</evidence>
<comment type="caution">
    <text evidence="5">The sequence shown here is derived from an EMBL/GenBank/DDBJ whole genome shotgun (WGS) entry which is preliminary data.</text>
</comment>
<sequence>FQEEVMNLPLAGIEAILSSDDLQVASEDAVYDFVLKWARHQYSNLEERREVLVILNMMFHPSLYLKPYFSRQRFHIANGH</sequence>
<dbReference type="GO" id="GO:0005634">
    <property type="term" value="C:nucleus"/>
    <property type="evidence" value="ECO:0007669"/>
    <property type="project" value="TreeGrafter"/>
</dbReference>
<keyword evidence="3" id="KW-0833">Ubl conjugation pathway</keyword>
<proteinExistence type="predicted"/>
<evidence type="ECO:0000313" key="5">
    <source>
        <dbReference type="EMBL" id="MCI08996.1"/>
    </source>
</evidence>
<comment type="pathway">
    <text evidence="2">Protein modification; protein ubiquitination.</text>
</comment>
<feature type="non-terminal residue" evidence="5">
    <location>
        <position position="1"/>
    </location>
</feature>
<evidence type="ECO:0000256" key="2">
    <source>
        <dbReference type="ARBA" id="ARBA00004906"/>
    </source>
</evidence>
<dbReference type="FunFam" id="1.25.40.420:FF:000008">
    <property type="entry name" value="BTB/POZ domain-containing protein POB1"/>
    <property type="match status" value="1"/>
</dbReference>
<dbReference type="PANTHER" id="PTHR46336:SF3">
    <property type="entry name" value="BTB_POZ DOMAIN-CONTAINING PROTEIN POB1"/>
    <property type="match status" value="1"/>
</dbReference>
<keyword evidence="6" id="KW-1185">Reference proteome</keyword>
<organism evidence="5 6">
    <name type="scientific">Trifolium medium</name>
    <dbReference type="NCBI Taxonomy" id="97028"/>
    <lineage>
        <taxon>Eukaryota</taxon>
        <taxon>Viridiplantae</taxon>
        <taxon>Streptophyta</taxon>
        <taxon>Embryophyta</taxon>
        <taxon>Tracheophyta</taxon>
        <taxon>Spermatophyta</taxon>
        <taxon>Magnoliopsida</taxon>
        <taxon>eudicotyledons</taxon>
        <taxon>Gunneridae</taxon>
        <taxon>Pentapetalae</taxon>
        <taxon>rosids</taxon>
        <taxon>fabids</taxon>
        <taxon>Fabales</taxon>
        <taxon>Fabaceae</taxon>
        <taxon>Papilionoideae</taxon>
        <taxon>50 kb inversion clade</taxon>
        <taxon>NPAAA clade</taxon>
        <taxon>Hologalegina</taxon>
        <taxon>IRL clade</taxon>
        <taxon>Trifolieae</taxon>
        <taxon>Trifolium</taxon>
    </lineage>
</organism>
<evidence type="ECO:0000259" key="4">
    <source>
        <dbReference type="Pfam" id="PF07707"/>
    </source>
</evidence>
<dbReference type="InterPro" id="IPR045890">
    <property type="entry name" value="POB1-like"/>
</dbReference>
<accession>A0A392PCH3</accession>
<evidence type="ECO:0000256" key="1">
    <source>
        <dbReference type="ARBA" id="ARBA00002668"/>
    </source>
</evidence>
<dbReference type="Gene3D" id="1.25.40.420">
    <property type="match status" value="1"/>
</dbReference>
<dbReference type="AlphaFoldDB" id="A0A392PCH3"/>
<dbReference type="InterPro" id="IPR011705">
    <property type="entry name" value="BACK"/>
</dbReference>